<evidence type="ECO:0000313" key="2">
    <source>
        <dbReference type="EMBL" id="MFB9579843.1"/>
    </source>
</evidence>
<gene>
    <name evidence="2" type="ORF">ACFFTL_48305</name>
</gene>
<name>A0ABV5RPX8_9ACTN</name>
<accession>A0ABV5RPX8</accession>
<reference evidence="2 3" key="1">
    <citation type="submission" date="2024-09" db="EMBL/GenBank/DDBJ databases">
        <authorList>
            <person name="Sun Q."/>
            <person name="Mori K."/>
        </authorList>
    </citation>
    <scope>NUCLEOTIDE SEQUENCE [LARGE SCALE GENOMIC DNA]</scope>
    <source>
        <strain evidence="2 3">JCM 3331</strain>
    </source>
</reference>
<feature type="signal peptide" evidence="1">
    <location>
        <begin position="1"/>
        <end position="23"/>
    </location>
</feature>
<protein>
    <submittedName>
        <fullName evidence="2">Glyoxalase</fullName>
    </submittedName>
</protein>
<organism evidence="2 3">
    <name type="scientific">Streptomyces yanii</name>
    <dbReference type="NCBI Taxonomy" id="78510"/>
    <lineage>
        <taxon>Bacteria</taxon>
        <taxon>Bacillati</taxon>
        <taxon>Actinomycetota</taxon>
        <taxon>Actinomycetes</taxon>
        <taxon>Kitasatosporales</taxon>
        <taxon>Streptomycetaceae</taxon>
        <taxon>Streptomyces</taxon>
    </lineage>
</organism>
<sequence>MRSRVLAILPPLAAASVLLAVYAVPTSTGTPEKTASSSSSIAVGPQYDTTHVYIEPGKMPAFAASWKATFGGTSTAVSVTDVTPTPSQTKSQLIFSPVGTLSVFDFQTPIPYPFGSERTGWLLTNMAAGIRQAQASGAHVIVSPFPDPVGRDAVIQFPGGINTQVYWHTTAPSYKALKTIPENRVYVPADAVSAFLRSYLKFSSGSVLSDSPKADAGEIGLPGKTYRKIRLTSPFGRTVIMVTDGHLPYPFGREVTGYEVSSLSSTLTKAKAAGATVLWGPHSASGRNSAIVKFPGGYIAEIHDVQQTSHAGQK</sequence>
<dbReference type="InterPro" id="IPR029068">
    <property type="entry name" value="Glyas_Bleomycin-R_OHBP_Dase"/>
</dbReference>
<evidence type="ECO:0000256" key="1">
    <source>
        <dbReference type="SAM" id="SignalP"/>
    </source>
</evidence>
<feature type="chain" id="PRO_5045690614" evidence="1">
    <location>
        <begin position="24"/>
        <end position="314"/>
    </location>
</feature>
<keyword evidence="1" id="KW-0732">Signal</keyword>
<keyword evidence="3" id="KW-1185">Reference proteome</keyword>
<dbReference type="Proteomes" id="UP001589710">
    <property type="component" value="Unassembled WGS sequence"/>
</dbReference>
<comment type="caution">
    <text evidence="2">The sequence shown here is derived from an EMBL/GenBank/DDBJ whole genome shotgun (WGS) entry which is preliminary data.</text>
</comment>
<dbReference type="EMBL" id="JBHMCG010000242">
    <property type="protein sequence ID" value="MFB9579843.1"/>
    <property type="molecule type" value="Genomic_DNA"/>
</dbReference>
<proteinExistence type="predicted"/>
<dbReference type="RefSeq" id="WP_345515763.1">
    <property type="nucleotide sequence ID" value="NZ_BAAAXD010000033.1"/>
</dbReference>
<evidence type="ECO:0000313" key="3">
    <source>
        <dbReference type="Proteomes" id="UP001589710"/>
    </source>
</evidence>
<dbReference type="SUPFAM" id="SSF54593">
    <property type="entry name" value="Glyoxalase/Bleomycin resistance protein/Dihydroxybiphenyl dioxygenase"/>
    <property type="match status" value="1"/>
</dbReference>